<dbReference type="EMBL" id="JAHZSS010000010">
    <property type="protein sequence ID" value="MBW8191348.1"/>
    <property type="molecule type" value="Genomic_DNA"/>
</dbReference>
<sequence length="75" mass="8248">MSIVIHQANELEVKFKLGSALLADPAPMADLARKVEMLARSFPQVRFTNVFEADAVIENGVKIYNIILPPPKVNG</sequence>
<proteinExistence type="predicted"/>
<evidence type="ECO:0000313" key="2">
    <source>
        <dbReference type="Proteomes" id="UP001166251"/>
    </source>
</evidence>
<name>A0ABS7EHH7_9GAMM</name>
<comment type="caution">
    <text evidence="1">The sequence shown here is derived from an EMBL/GenBank/DDBJ whole genome shotgun (WGS) entry which is preliminary data.</text>
</comment>
<organism evidence="1 2">
    <name type="scientific">Neiella holothuriorum</name>
    <dbReference type="NCBI Taxonomy" id="2870530"/>
    <lineage>
        <taxon>Bacteria</taxon>
        <taxon>Pseudomonadati</taxon>
        <taxon>Pseudomonadota</taxon>
        <taxon>Gammaproteobacteria</taxon>
        <taxon>Alteromonadales</taxon>
        <taxon>Echinimonadaceae</taxon>
        <taxon>Neiella</taxon>
    </lineage>
</organism>
<keyword evidence="2" id="KW-1185">Reference proteome</keyword>
<protein>
    <submittedName>
        <fullName evidence="1">Uncharacterized protein</fullName>
    </submittedName>
</protein>
<dbReference type="RefSeq" id="WP_220104031.1">
    <property type="nucleotide sequence ID" value="NZ_JAHZSS010000010.1"/>
</dbReference>
<accession>A0ABS7EHH7</accession>
<evidence type="ECO:0000313" key="1">
    <source>
        <dbReference type="EMBL" id="MBW8191348.1"/>
    </source>
</evidence>
<reference evidence="1" key="1">
    <citation type="submission" date="2021-07" db="EMBL/GenBank/DDBJ databases">
        <title>Neiella marina sp. nov., isolated from the intestinal content of sea cucumber Apostichopus japonicus.</title>
        <authorList>
            <person name="Bai X."/>
        </authorList>
    </citation>
    <scope>NUCLEOTIDE SEQUENCE</scope>
    <source>
        <strain evidence="1">126</strain>
    </source>
</reference>
<gene>
    <name evidence="1" type="ORF">K0504_09890</name>
</gene>
<dbReference type="Proteomes" id="UP001166251">
    <property type="component" value="Unassembled WGS sequence"/>
</dbReference>